<dbReference type="Gene3D" id="2.120.10.30">
    <property type="entry name" value="TolB, C-terminal domain"/>
    <property type="match status" value="3"/>
</dbReference>
<organism evidence="9 10">
    <name type="scientific">Lacihabitans lacunae</name>
    <dbReference type="NCBI Taxonomy" id="1028214"/>
    <lineage>
        <taxon>Bacteria</taxon>
        <taxon>Pseudomonadati</taxon>
        <taxon>Bacteroidota</taxon>
        <taxon>Cytophagia</taxon>
        <taxon>Cytophagales</taxon>
        <taxon>Leadbetterellaceae</taxon>
        <taxon>Lacihabitans</taxon>
    </lineage>
</organism>
<comment type="caution">
    <text evidence="9">The sequence shown here is derived from an EMBL/GenBank/DDBJ whole genome shotgun (WGS) entry which is preliminary data.</text>
</comment>
<dbReference type="PIRSF" id="PIRSF036421">
    <property type="entry name" value="Tricorn_protease"/>
    <property type="match status" value="1"/>
</dbReference>
<dbReference type="EC" id="3.4.21.-" evidence="7"/>
<evidence type="ECO:0000259" key="8">
    <source>
        <dbReference type="PROSITE" id="PS50106"/>
    </source>
</evidence>
<dbReference type="InterPro" id="IPR011042">
    <property type="entry name" value="6-blade_b-propeller_TolB-like"/>
</dbReference>
<dbReference type="InterPro" id="IPR001478">
    <property type="entry name" value="PDZ"/>
</dbReference>
<evidence type="ECO:0000256" key="4">
    <source>
        <dbReference type="ARBA" id="ARBA00022670"/>
    </source>
</evidence>
<dbReference type="Gene3D" id="2.120.10.60">
    <property type="entry name" value="Tricorn protease N-terminal domain"/>
    <property type="match status" value="1"/>
</dbReference>
<dbReference type="Pfam" id="PF13180">
    <property type="entry name" value="PDZ_2"/>
    <property type="match status" value="1"/>
</dbReference>
<dbReference type="PANTHER" id="PTHR43253:SF1">
    <property type="entry name" value="TRICORN PROTEASE HOMOLOG 2-RELATED"/>
    <property type="match status" value="1"/>
</dbReference>
<dbReference type="InterPro" id="IPR036034">
    <property type="entry name" value="PDZ_sf"/>
</dbReference>
<feature type="domain" description="PDZ" evidence="8">
    <location>
        <begin position="749"/>
        <end position="840"/>
    </location>
</feature>
<dbReference type="Pfam" id="PF26549">
    <property type="entry name" value="Tricorn_N"/>
    <property type="match status" value="1"/>
</dbReference>
<dbReference type="SUPFAM" id="SSF52096">
    <property type="entry name" value="ClpP/crotonase"/>
    <property type="match status" value="1"/>
</dbReference>
<dbReference type="Gene3D" id="3.30.750.44">
    <property type="match status" value="1"/>
</dbReference>
<evidence type="ECO:0000256" key="7">
    <source>
        <dbReference type="PIRNR" id="PIRNR036421"/>
    </source>
</evidence>
<evidence type="ECO:0000256" key="1">
    <source>
        <dbReference type="ARBA" id="ARBA00004496"/>
    </source>
</evidence>
<protein>
    <recommendedName>
        <fullName evidence="7">Tricorn protease homolog</fullName>
        <ecNumber evidence="7">3.4.21.-</ecNumber>
    </recommendedName>
</protein>
<dbReference type="SMART" id="SM00245">
    <property type="entry name" value="TSPc"/>
    <property type="match status" value="1"/>
</dbReference>
<evidence type="ECO:0000313" key="9">
    <source>
        <dbReference type="EMBL" id="MFC3812274.1"/>
    </source>
</evidence>
<dbReference type="EMBL" id="JBHRYQ010000001">
    <property type="protein sequence ID" value="MFC3812274.1"/>
    <property type="molecule type" value="Genomic_DNA"/>
</dbReference>
<dbReference type="InterPro" id="IPR005151">
    <property type="entry name" value="Tail-specific_protease"/>
</dbReference>
<reference evidence="10" key="1">
    <citation type="journal article" date="2019" name="Int. J. Syst. Evol. Microbiol.">
        <title>The Global Catalogue of Microorganisms (GCM) 10K type strain sequencing project: providing services to taxonomists for standard genome sequencing and annotation.</title>
        <authorList>
            <consortium name="The Broad Institute Genomics Platform"/>
            <consortium name="The Broad Institute Genome Sequencing Center for Infectious Disease"/>
            <person name="Wu L."/>
            <person name="Ma J."/>
        </authorList>
    </citation>
    <scope>NUCLEOTIDE SEQUENCE [LARGE SCALE GENOMIC DNA]</scope>
    <source>
        <strain evidence="10">CECT 7956</strain>
    </source>
</reference>
<comment type="subcellular location">
    <subcellularLocation>
        <location evidence="1 7">Cytoplasm</location>
    </subcellularLocation>
</comment>
<evidence type="ECO:0000256" key="6">
    <source>
        <dbReference type="ARBA" id="ARBA00022825"/>
    </source>
</evidence>
<evidence type="ECO:0000256" key="5">
    <source>
        <dbReference type="ARBA" id="ARBA00022801"/>
    </source>
</evidence>
<dbReference type="Pfam" id="PF26550">
    <property type="entry name" value="Tricorn_2nd"/>
    <property type="match status" value="1"/>
</dbReference>
<dbReference type="Pfam" id="PF03572">
    <property type="entry name" value="Peptidase_S41"/>
    <property type="match status" value="1"/>
</dbReference>
<dbReference type="SUPFAM" id="SSF69304">
    <property type="entry name" value="Tricorn protease N-terminal domain"/>
    <property type="match status" value="1"/>
</dbReference>
<keyword evidence="10" id="KW-1185">Reference proteome</keyword>
<dbReference type="CDD" id="cd07562">
    <property type="entry name" value="Peptidase_S41_TRI"/>
    <property type="match status" value="1"/>
</dbReference>
<dbReference type="InterPro" id="IPR028204">
    <property type="entry name" value="Tricorn_C1"/>
</dbReference>
<dbReference type="PROSITE" id="PS50106">
    <property type="entry name" value="PDZ"/>
    <property type="match status" value="1"/>
</dbReference>
<evidence type="ECO:0000256" key="2">
    <source>
        <dbReference type="ARBA" id="ARBA00008524"/>
    </source>
</evidence>
<dbReference type="Proteomes" id="UP001595616">
    <property type="component" value="Unassembled WGS sequence"/>
</dbReference>
<dbReference type="Gene3D" id="2.30.42.10">
    <property type="match status" value="1"/>
</dbReference>
<dbReference type="Pfam" id="PF14684">
    <property type="entry name" value="Tricorn_C1"/>
    <property type="match status" value="1"/>
</dbReference>
<comment type="similarity">
    <text evidence="2 7">Belongs to the peptidase S41B family.</text>
</comment>
<dbReference type="PANTHER" id="PTHR43253">
    <property type="entry name" value="TRICORN PROTEASE HOMOLOG 2-RELATED"/>
    <property type="match status" value="1"/>
</dbReference>
<name>A0ABV7YY75_9BACT</name>
<accession>A0ABV7YY75</accession>
<gene>
    <name evidence="9" type="ORF">ACFOOI_16550</name>
</gene>
<evidence type="ECO:0000313" key="10">
    <source>
        <dbReference type="Proteomes" id="UP001595616"/>
    </source>
</evidence>
<dbReference type="InterPro" id="IPR029045">
    <property type="entry name" value="ClpP/crotonase-like_dom_sf"/>
</dbReference>
<evidence type="ECO:0000256" key="3">
    <source>
        <dbReference type="ARBA" id="ARBA00022490"/>
    </source>
</evidence>
<comment type="function">
    <text evidence="7">Degrades oligopeptides.</text>
</comment>
<dbReference type="SMART" id="SM00228">
    <property type="entry name" value="PDZ"/>
    <property type="match status" value="1"/>
</dbReference>
<keyword evidence="4 7" id="KW-0645">Protease</keyword>
<sequence length="1067" mass="119240">MKKTLTLLMCFVGFQTFSQSTLLLRQPAISPDGNVTAFSYQGDIWTVPTAGGRANRLTIHEAYETSPVFSPDGKQIAFTGARFGNNDIFVMPVTGGMPQRLTFHSASDVISSWTQANQILFSTTREFRQVERPAEIYSINPAGGTESRVLDALGFDPIYSADGRYLAFVRGDINPVARQDYTGSSDRDIWIYDTQKKTYHEIEGFATNDISPQFGPDNTLYFLSSIEGAYNLYSLSLKSGLSNMPKPTKITNFKDESIRAFSLAGNGKSLVFEKDVHLYHMVLGSAAKVIDVQINADDRFDAFENKTYSSNAGDLAISPNGKLMAFGVRGEIFVKEVDKEASRSINVSEHAFRDLEPVFLNDSTLLFTSDRAKDNFDIYLLSSADTKQPNIFKSLKHSLKKITNTSSDESQLTVSPDRKKIAYVRGRGTMVVADIDANGTLSNEKIINDTWDSPNGMAWSPDSKWLAYALSDLYFNQEIFIQAADNSTKAVNVSMHPRSDSRPTWSPDGSKLAFISGRSASRSDDVYFVWLKKADYEKVSQDWQEKDKPEEADAAKKGKEKAEVKPIEIDFDKIYERVVQVTSFPGDESNIVISKDGETFYYTTTSSNAKGRDLYSIKWDGKGLKEITKGGTNPSNVFADNEAKYLYYTKSGSFARIDLKTSSSESLPFAAKMKIDFTAERTQVYEEAWRTINNGFYDPNFHGKNWKKLHDKYLDRCINASTSQDFRDMFNLLLGELNSSHMGLSVTDRSETQNQSTGLIGAELKPEKDGMRVVHVVPETPADRATSKLMEGDKILKVNDIQVSQADNFYEKLNDLVNEKVILTVEGADKTQREVIIRLTANISNNLYSEWVENRKKIVDQLSKGRLGYIHIKGMDFASFEVVEREFMAAGYGKDGLVIDVRYNGGGSTTDYLMTILNYKQHAYTIPRGASENLEKDKLKFREYYPIGERLVYAAWTKPSIALCNEGSYSNAEIFSHAYKHLGIGKLVGLPTNGSVISTGGKGLMDGSFIRLPGRGWFTKATDKNQELGPAIPDILVENTPDWLATGQDNQLKVAVEELLKDIDLKK</sequence>
<keyword evidence="6 7" id="KW-0720">Serine protease</keyword>
<dbReference type="Gene3D" id="3.90.226.10">
    <property type="entry name" value="2-enoyl-CoA Hydratase, Chain A, domain 1"/>
    <property type="match status" value="1"/>
</dbReference>
<dbReference type="SUPFAM" id="SSF50156">
    <property type="entry name" value="PDZ domain-like"/>
    <property type="match status" value="1"/>
</dbReference>
<dbReference type="RefSeq" id="WP_379839139.1">
    <property type="nucleotide sequence ID" value="NZ_JBHRYQ010000001.1"/>
</dbReference>
<keyword evidence="3 7" id="KW-0963">Cytoplasm</keyword>
<keyword evidence="5 7" id="KW-0378">Hydrolase</keyword>
<dbReference type="SUPFAM" id="SSF82171">
    <property type="entry name" value="DPP6 N-terminal domain-like"/>
    <property type="match status" value="1"/>
</dbReference>
<dbReference type="InterPro" id="IPR012393">
    <property type="entry name" value="Tricorn_protease"/>
</dbReference>
<proteinExistence type="inferred from homology"/>